<gene>
    <name evidence="12" type="primary">fxlM</name>
    <name evidence="12" type="ORF">JK363_35260</name>
</gene>
<evidence type="ECO:0000256" key="6">
    <source>
        <dbReference type="ARBA" id="ARBA00022603"/>
    </source>
</evidence>
<evidence type="ECO:0000313" key="13">
    <source>
        <dbReference type="Proteomes" id="UP000634229"/>
    </source>
</evidence>
<dbReference type="SUPFAM" id="SSF53335">
    <property type="entry name" value="S-adenosyl-L-methionine-dependent methyltransferases"/>
    <property type="match status" value="1"/>
</dbReference>
<accession>A0ABS1NNY3</accession>
<evidence type="ECO:0000256" key="4">
    <source>
        <dbReference type="ARBA" id="ARBA00013346"/>
    </source>
</evidence>
<dbReference type="Pfam" id="PF01135">
    <property type="entry name" value="PCMT"/>
    <property type="match status" value="1"/>
</dbReference>
<evidence type="ECO:0000256" key="2">
    <source>
        <dbReference type="ARBA" id="ARBA00005369"/>
    </source>
</evidence>
<comment type="subcellular location">
    <subcellularLocation>
        <location evidence="1">Cytoplasm</location>
    </subcellularLocation>
</comment>
<protein>
    <recommendedName>
        <fullName evidence="4">Protein-L-isoaspartate O-methyltransferase</fullName>
        <ecNumber evidence="3">2.1.1.77</ecNumber>
    </recommendedName>
    <alternativeName>
        <fullName evidence="11">L-isoaspartyl protein carboxyl methyltransferase</fullName>
    </alternativeName>
    <alternativeName>
        <fullName evidence="9">Protein L-isoaspartyl methyltransferase</fullName>
    </alternativeName>
    <alternativeName>
        <fullName evidence="10">Protein-beta-aspartate methyltransferase</fullName>
    </alternativeName>
</protein>
<keyword evidence="7" id="KW-0808">Transferase</keyword>
<keyword evidence="6 12" id="KW-0489">Methyltransferase</keyword>
<dbReference type="InterPro" id="IPR027573">
    <property type="entry name" value="Methyltran_FxLD"/>
</dbReference>
<comment type="caution">
    <text evidence="12">The sequence shown here is derived from an EMBL/GenBank/DDBJ whole genome shotgun (WGS) entry which is preliminary data.</text>
</comment>
<dbReference type="GO" id="GO:0008168">
    <property type="term" value="F:methyltransferase activity"/>
    <property type="evidence" value="ECO:0007669"/>
    <property type="project" value="UniProtKB-KW"/>
</dbReference>
<dbReference type="PANTHER" id="PTHR11579:SF0">
    <property type="entry name" value="PROTEIN-L-ISOASPARTATE(D-ASPARTATE) O-METHYLTRANSFERASE"/>
    <property type="match status" value="1"/>
</dbReference>
<evidence type="ECO:0000256" key="11">
    <source>
        <dbReference type="ARBA" id="ARBA00031350"/>
    </source>
</evidence>
<keyword evidence="13" id="KW-1185">Reference proteome</keyword>
<comment type="similarity">
    <text evidence="2">Belongs to the methyltransferase superfamily. L-isoaspartyl/D-aspartyl protein methyltransferase family.</text>
</comment>
<dbReference type="EC" id="2.1.1.77" evidence="3"/>
<dbReference type="InterPro" id="IPR029063">
    <property type="entry name" value="SAM-dependent_MTases_sf"/>
</dbReference>
<keyword evidence="8" id="KW-0949">S-adenosyl-L-methionine</keyword>
<evidence type="ECO:0000256" key="7">
    <source>
        <dbReference type="ARBA" id="ARBA00022679"/>
    </source>
</evidence>
<reference evidence="12 13" key="1">
    <citation type="submission" date="2021-01" db="EMBL/GenBank/DDBJ databases">
        <title>WGS of actinomycetes isolated from Thailand.</title>
        <authorList>
            <person name="Thawai C."/>
        </authorList>
    </citation>
    <scope>NUCLEOTIDE SEQUENCE [LARGE SCALE GENOMIC DNA]</scope>
    <source>
        <strain evidence="12 13">CA1R205</strain>
    </source>
</reference>
<evidence type="ECO:0000313" key="12">
    <source>
        <dbReference type="EMBL" id="MBL1101810.1"/>
    </source>
</evidence>
<proteinExistence type="inferred from homology"/>
<dbReference type="GO" id="GO:0032259">
    <property type="term" value="P:methylation"/>
    <property type="evidence" value="ECO:0007669"/>
    <property type="project" value="UniProtKB-KW"/>
</dbReference>
<dbReference type="Gene3D" id="3.40.50.150">
    <property type="entry name" value="Vaccinia Virus protein VP39"/>
    <property type="match status" value="1"/>
</dbReference>
<dbReference type="EMBL" id="JAERRF010000033">
    <property type="protein sequence ID" value="MBL1101810.1"/>
    <property type="molecule type" value="Genomic_DNA"/>
</dbReference>
<dbReference type="InterPro" id="IPR000682">
    <property type="entry name" value="PCMT"/>
</dbReference>
<evidence type="ECO:0000256" key="10">
    <source>
        <dbReference type="ARBA" id="ARBA00031323"/>
    </source>
</evidence>
<evidence type="ECO:0000256" key="9">
    <source>
        <dbReference type="ARBA" id="ARBA00030757"/>
    </source>
</evidence>
<evidence type="ECO:0000256" key="8">
    <source>
        <dbReference type="ARBA" id="ARBA00022691"/>
    </source>
</evidence>
<name>A0ABS1NNY3_9ACTN</name>
<dbReference type="PANTHER" id="PTHR11579">
    <property type="entry name" value="PROTEIN-L-ISOASPARTATE O-METHYLTRANSFERASE"/>
    <property type="match status" value="1"/>
</dbReference>
<evidence type="ECO:0000256" key="1">
    <source>
        <dbReference type="ARBA" id="ARBA00004496"/>
    </source>
</evidence>
<keyword evidence="5" id="KW-0963">Cytoplasm</keyword>
<dbReference type="Proteomes" id="UP000634229">
    <property type="component" value="Unassembled WGS sequence"/>
</dbReference>
<evidence type="ECO:0000256" key="3">
    <source>
        <dbReference type="ARBA" id="ARBA00011890"/>
    </source>
</evidence>
<sequence length="403" mass="43098">MTETGAGVATPDVLCARMVTDLRARGAITSEGVEAAFLKVPRHLFAPEVPAEEVYGAPEGIFTKYNSRGKPVSSVSAPWLHARMLEAAQVAPGMTVLEVGSGGCNAALLAEVTGDQSSVTTIDIDPDITARARKLLDEAGYGQVRVREADGAQPLLDAPARGFDRVIVTVGAADLPPAWLNQLAPDGRLLVPLRFRGLSRTIAFARERDHLRSDTLIVSGFVAMQGGSANAPRVVRLAGQDVRLVVDEDQPVGAEALTEAFTGPRHEQWTGVELGDSEGLLPRLEVWLAGAVAPYGRLRATQAAADRGLVGWVLGRGMPAVWNHDSLAYLTLRQAPQNRYELGVIAHGPGRERLATDLAGVVSRFDREARSAGDPVVRAYRHKDREAPAGVSIDKPRVRLTIT</sequence>
<organism evidence="12 13">
    <name type="scientific">Streptomyces coffeae</name>
    <dbReference type="NCBI Taxonomy" id="621382"/>
    <lineage>
        <taxon>Bacteria</taxon>
        <taxon>Bacillati</taxon>
        <taxon>Actinomycetota</taxon>
        <taxon>Actinomycetes</taxon>
        <taxon>Kitasatosporales</taxon>
        <taxon>Streptomycetaceae</taxon>
        <taxon>Streptomyces</taxon>
    </lineage>
</organism>
<dbReference type="CDD" id="cd02440">
    <property type="entry name" value="AdoMet_MTases"/>
    <property type="match status" value="1"/>
</dbReference>
<evidence type="ECO:0000256" key="5">
    <source>
        <dbReference type="ARBA" id="ARBA00022490"/>
    </source>
</evidence>
<dbReference type="RefSeq" id="WP_201881639.1">
    <property type="nucleotide sequence ID" value="NZ_JAERRF010000033.1"/>
</dbReference>
<dbReference type="NCBIfam" id="TIGR04364">
    <property type="entry name" value="methyltran_FxLD"/>
    <property type="match status" value="1"/>
</dbReference>